<keyword evidence="3" id="KW-1185">Reference proteome</keyword>
<accession>B6K339</accession>
<gene>
    <name evidence="2" type="ORF">SJAG_03020</name>
</gene>
<dbReference type="EMBL" id="KE651167">
    <property type="protein sequence ID" value="EEB07896.1"/>
    <property type="molecule type" value="Genomic_DNA"/>
</dbReference>
<sequence>MEYGQVVSRKSLADEEETVDEVPDDALALLSQSIAGRISLDGLQTVPLVTEEKEGAETEEQVVTEESNLAFSLFSDVHQVSLEEKEEVIKQERPLSYYMVEDNEERRERLKQSLLTYEQIMEFSNEPWVWYLSTKVHSVSSNRSIIACVSKTTQGYSYQTGGEKEKTLETKQETKNSYEDYS</sequence>
<reference evidence="2 3" key="1">
    <citation type="journal article" date="2011" name="Science">
        <title>Comparative functional genomics of the fission yeasts.</title>
        <authorList>
            <person name="Rhind N."/>
            <person name="Chen Z."/>
            <person name="Yassour M."/>
            <person name="Thompson D.A."/>
            <person name="Haas B.J."/>
            <person name="Habib N."/>
            <person name="Wapinski I."/>
            <person name="Roy S."/>
            <person name="Lin M.F."/>
            <person name="Heiman D.I."/>
            <person name="Young S.K."/>
            <person name="Furuya K."/>
            <person name="Guo Y."/>
            <person name="Pidoux A."/>
            <person name="Chen H.M."/>
            <person name="Robbertse B."/>
            <person name="Goldberg J.M."/>
            <person name="Aoki K."/>
            <person name="Bayne E.H."/>
            <person name="Berlin A.M."/>
            <person name="Desjardins C.A."/>
            <person name="Dobbs E."/>
            <person name="Dukaj L."/>
            <person name="Fan L."/>
            <person name="FitzGerald M.G."/>
            <person name="French C."/>
            <person name="Gujja S."/>
            <person name="Hansen K."/>
            <person name="Keifenheim D."/>
            <person name="Levin J.Z."/>
            <person name="Mosher R.A."/>
            <person name="Mueller C.A."/>
            <person name="Pfiffner J."/>
            <person name="Priest M."/>
            <person name="Russ C."/>
            <person name="Smialowska A."/>
            <person name="Swoboda P."/>
            <person name="Sykes S.M."/>
            <person name="Vaughn M."/>
            <person name="Vengrova S."/>
            <person name="Yoder R."/>
            <person name="Zeng Q."/>
            <person name="Allshire R."/>
            <person name="Baulcombe D."/>
            <person name="Birren B.W."/>
            <person name="Brown W."/>
            <person name="Ekwall K."/>
            <person name="Kellis M."/>
            <person name="Leatherwood J."/>
            <person name="Levin H."/>
            <person name="Margalit H."/>
            <person name="Martienssen R."/>
            <person name="Nieduszynski C.A."/>
            <person name="Spatafora J.W."/>
            <person name="Friedman N."/>
            <person name="Dalgaard J.Z."/>
            <person name="Baumann P."/>
            <person name="Niki H."/>
            <person name="Regev A."/>
            <person name="Nusbaum C."/>
        </authorList>
    </citation>
    <scope>NUCLEOTIDE SEQUENCE [LARGE SCALE GENOMIC DNA]</scope>
    <source>
        <strain evidence="3">yFS275 / FY16936</strain>
    </source>
</reference>
<dbReference type="OrthoDB" id="5404355at2759"/>
<dbReference type="Pfam" id="PF09428">
    <property type="entry name" value="DUF2011"/>
    <property type="match status" value="1"/>
</dbReference>
<dbReference type="STRING" id="402676.B6K339"/>
<feature type="compositionally biased region" description="Basic and acidic residues" evidence="1">
    <location>
        <begin position="162"/>
        <end position="182"/>
    </location>
</feature>
<dbReference type="GeneID" id="7048937"/>
<evidence type="ECO:0000313" key="3">
    <source>
        <dbReference type="Proteomes" id="UP000001744"/>
    </source>
</evidence>
<feature type="region of interest" description="Disordered" evidence="1">
    <location>
        <begin position="157"/>
        <end position="182"/>
    </location>
</feature>
<dbReference type="Proteomes" id="UP000001744">
    <property type="component" value="Unassembled WGS sequence"/>
</dbReference>
<dbReference type="AlphaFoldDB" id="B6K339"/>
<dbReference type="RefSeq" id="XP_002174189.1">
    <property type="nucleotide sequence ID" value="XM_002174153.1"/>
</dbReference>
<dbReference type="InterPro" id="IPR018555">
    <property type="entry name" value="C630.06c-like"/>
</dbReference>
<organism evidence="2 3">
    <name type="scientific">Schizosaccharomyces japonicus (strain yFS275 / FY16936)</name>
    <name type="common">Fission yeast</name>
    <dbReference type="NCBI Taxonomy" id="402676"/>
    <lineage>
        <taxon>Eukaryota</taxon>
        <taxon>Fungi</taxon>
        <taxon>Dikarya</taxon>
        <taxon>Ascomycota</taxon>
        <taxon>Taphrinomycotina</taxon>
        <taxon>Schizosaccharomycetes</taxon>
        <taxon>Schizosaccharomycetales</taxon>
        <taxon>Schizosaccharomycetaceae</taxon>
        <taxon>Schizosaccharomyces</taxon>
    </lineage>
</organism>
<evidence type="ECO:0000313" key="2">
    <source>
        <dbReference type="EMBL" id="EEB07896.1"/>
    </source>
</evidence>
<proteinExistence type="predicted"/>
<evidence type="ECO:0000256" key="1">
    <source>
        <dbReference type="SAM" id="MobiDB-lite"/>
    </source>
</evidence>
<dbReference type="HOGENOM" id="CLU_1482813_0_0_1"/>
<protein>
    <submittedName>
        <fullName evidence="2">Fungal protein</fullName>
    </submittedName>
</protein>
<name>B6K339_SCHJY</name>
<dbReference type="VEuPathDB" id="FungiDB:SJAG_03020"/>
<dbReference type="JaponicusDB" id="SJAG_03020"/>